<dbReference type="EMBL" id="JAGTJQ010000003">
    <property type="protein sequence ID" value="KAH7034506.1"/>
    <property type="molecule type" value="Genomic_DNA"/>
</dbReference>
<dbReference type="Proteomes" id="UP000756346">
    <property type="component" value="Unassembled WGS sequence"/>
</dbReference>
<gene>
    <name evidence="2" type="ORF">B0I36DRAFT_360023</name>
</gene>
<sequence>MSGTPKRKRGPDVDPGAVPEGADAGRPEPLRLESVDKYPRKRVMIALLERFSLLIESLEIIHYRIFLPPALKDGWNRAFWVCSLIIDELEQSLRMHLEGYRAFYDIIPLPTFTDEYIGFYFFLAMISLRKLL</sequence>
<evidence type="ECO:0000313" key="3">
    <source>
        <dbReference type="Proteomes" id="UP000756346"/>
    </source>
</evidence>
<dbReference type="RefSeq" id="XP_046014599.1">
    <property type="nucleotide sequence ID" value="XM_046158225.1"/>
</dbReference>
<reference evidence="2" key="1">
    <citation type="journal article" date="2021" name="Nat. Commun.">
        <title>Genetic determinants of endophytism in the Arabidopsis root mycobiome.</title>
        <authorList>
            <person name="Mesny F."/>
            <person name="Miyauchi S."/>
            <person name="Thiergart T."/>
            <person name="Pickel B."/>
            <person name="Atanasova L."/>
            <person name="Karlsson M."/>
            <person name="Huettel B."/>
            <person name="Barry K.W."/>
            <person name="Haridas S."/>
            <person name="Chen C."/>
            <person name="Bauer D."/>
            <person name="Andreopoulos W."/>
            <person name="Pangilinan J."/>
            <person name="LaButti K."/>
            <person name="Riley R."/>
            <person name="Lipzen A."/>
            <person name="Clum A."/>
            <person name="Drula E."/>
            <person name="Henrissat B."/>
            <person name="Kohler A."/>
            <person name="Grigoriev I.V."/>
            <person name="Martin F.M."/>
            <person name="Hacquard S."/>
        </authorList>
    </citation>
    <scope>NUCLEOTIDE SEQUENCE</scope>
    <source>
        <strain evidence="2">MPI-CAGE-CH-0230</strain>
    </source>
</reference>
<dbReference type="AlphaFoldDB" id="A0A9P8Y9X8"/>
<evidence type="ECO:0000256" key="1">
    <source>
        <dbReference type="SAM" id="MobiDB-lite"/>
    </source>
</evidence>
<name>A0A9P8Y9X8_9PEZI</name>
<accession>A0A9P8Y9X8</accession>
<comment type="caution">
    <text evidence="2">The sequence shown here is derived from an EMBL/GenBank/DDBJ whole genome shotgun (WGS) entry which is preliminary data.</text>
</comment>
<dbReference type="OrthoDB" id="4685598at2759"/>
<dbReference type="GeneID" id="70187771"/>
<keyword evidence="3" id="KW-1185">Reference proteome</keyword>
<feature type="region of interest" description="Disordered" evidence="1">
    <location>
        <begin position="1"/>
        <end position="30"/>
    </location>
</feature>
<protein>
    <submittedName>
        <fullName evidence="2">Uncharacterized protein</fullName>
    </submittedName>
</protein>
<evidence type="ECO:0000313" key="2">
    <source>
        <dbReference type="EMBL" id="KAH7034506.1"/>
    </source>
</evidence>
<organism evidence="2 3">
    <name type="scientific">Microdochium trichocladiopsis</name>
    <dbReference type="NCBI Taxonomy" id="1682393"/>
    <lineage>
        <taxon>Eukaryota</taxon>
        <taxon>Fungi</taxon>
        <taxon>Dikarya</taxon>
        <taxon>Ascomycota</taxon>
        <taxon>Pezizomycotina</taxon>
        <taxon>Sordariomycetes</taxon>
        <taxon>Xylariomycetidae</taxon>
        <taxon>Xylariales</taxon>
        <taxon>Microdochiaceae</taxon>
        <taxon>Microdochium</taxon>
    </lineage>
</organism>
<proteinExistence type="predicted"/>